<dbReference type="InterPro" id="IPR051549">
    <property type="entry name" value="PEP_Utilizing_Enz"/>
</dbReference>
<evidence type="ECO:0000313" key="2">
    <source>
        <dbReference type="EMBL" id="RNB89672.1"/>
    </source>
</evidence>
<dbReference type="InterPro" id="IPR013815">
    <property type="entry name" value="ATP_grasp_subdomain_1"/>
</dbReference>
<dbReference type="Gene3D" id="3.30.470.20">
    <property type="entry name" value="ATP-grasp fold, B domain"/>
    <property type="match status" value="1"/>
</dbReference>
<protein>
    <submittedName>
        <fullName evidence="2">Pyruvate-binding protein</fullName>
    </submittedName>
</protein>
<keyword evidence="3" id="KW-1185">Reference proteome</keyword>
<accession>A0A3M8DNK1</accession>
<proteinExistence type="predicted"/>
<dbReference type="InterPro" id="IPR002192">
    <property type="entry name" value="PPDK_AMP/ATP-bd"/>
</dbReference>
<reference evidence="2 3" key="1">
    <citation type="submission" date="2018-10" db="EMBL/GenBank/DDBJ databases">
        <title>Phylogenomics of Brevibacillus.</title>
        <authorList>
            <person name="Dunlap C."/>
        </authorList>
    </citation>
    <scope>NUCLEOTIDE SEQUENCE [LARGE SCALE GENOMIC DNA]</scope>
    <source>
        <strain evidence="2 3">JCM 15716</strain>
    </source>
</reference>
<dbReference type="EMBL" id="RHHQ01000008">
    <property type="protein sequence ID" value="RNB89672.1"/>
    <property type="molecule type" value="Genomic_DNA"/>
</dbReference>
<dbReference type="OrthoDB" id="9765468at2"/>
<feature type="domain" description="Pyruvate phosphate dikinase AMP/ATP-binding" evidence="1">
    <location>
        <begin position="70"/>
        <end position="351"/>
    </location>
</feature>
<comment type="caution">
    <text evidence="2">The sequence shown here is derived from an EMBL/GenBank/DDBJ whole genome shotgun (WGS) entry which is preliminary data.</text>
</comment>
<dbReference type="SUPFAM" id="SSF56059">
    <property type="entry name" value="Glutathione synthetase ATP-binding domain-like"/>
    <property type="match status" value="1"/>
</dbReference>
<dbReference type="Proteomes" id="UP000271031">
    <property type="component" value="Unassembled WGS sequence"/>
</dbReference>
<name>A0A3M8DNK1_9BACL</name>
<dbReference type="AlphaFoldDB" id="A0A3M8DNK1"/>
<gene>
    <name evidence="2" type="ORF">EDM56_10865</name>
</gene>
<dbReference type="PANTHER" id="PTHR43615">
    <property type="entry name" value="PHOSPHOENOLPYRUVATE SYNTHASE-RELATED"/>
    <property type="match status" value="1"/>
</dbReference>
<evidence type="ECO:0000259" key="1">
    <source>
        <dbReference type="Pfam" id="PF01326"/>
    </source>
</evidence>
<keyword evidence="2" id="KW-0670">Pyruvate</keyword>
<dbReference type="Gene3D" id="3.30.1490.20">
    <property type="entry name" value="ATP-grasp fold, A domain"/>
    <property type="match status" value="1"/>
</dbReference>
<sequence length="351" mass="39502">MDEWLGFLSNKEKMMTCSAIRTRHAFHCKFWLKLHVFCVKVVLIHVQIHHKGVPGLYTVSLEAAFREQKDRIGSKALQLSRLMREHFYIPDGFVITAEALAHFLDVHRMANSADFQDRTERFLQTAIPDEIRAEIAAAYRRLTGSTGCSVAVRSSASAEDLQEASFAGQYETILHVTDFDHLLSAIKRCWLSLFSDQVAHYAATKQLSLTNFPMGILVQQMIAADVSGVVFTMNPVTGSANEIIINASYGLGESIVSGLVTPDSFTVHKHTEQLTKELGPKELKIVPAVRETREMETTESEQTQFCLDDTAVLAIAREAQRIEILYQQPVDIEFAIKEEQLYLLQVRPITT</sequence>
<dbReference type="PANTHER" id="PTHR43615:SF1">
    <property type="entry name" value="PPDK_N DOMAIN-CONTAINING PROTEIN"/>
    <property type="match status" value="1"/>
</dbReference>
<evidence type="ECO:0000313" key="3">
    <source>
        <dbReference type="Proteomes" id="UP000271031"/>
    </source>
</evidence>
<dbReference type="Pfam" id="PF01326">
    <property type="entry name" value="PPDK_N"/>
    <property type="match status" value="1"/>
</dbReference>
<dbReference type="GO" id="GO:0005524">
    <property type="term" value="F:ATP binding"/>
    <property type="evidence" value="ECO:0007669"/>
    <property type="project" value="InterPro"/>
</dbReference>
<organism evidence="2 3">
    <name type="scientific">Brevibacillus fluminis</name>
    <dbReference type="NCBI Taxonomy" id="511487"/>
    <lineage>
        <taxon>Bacteria</taxon>
        <taxon>Bacillati</taxon>
        <taxon>Bacillota</taxon>
        <taxon>Bacilli</taxon>
        <taxon>Bacillales</taxon>
        <taxon>Paenibacillaceae</taxon>
        <taxon>Brevibacillus</taxon>
    </lineage>
</organism>
<dbReference type="GO" id="GO:0016301">
    <property type="term" value="F:kinase activity"/>
    <property type="evidence" value="ECO:0007669"/>
    <property type="project" value="InterPro"/>
</dbReference>